<protein>
    <submittedName>
        <fullName evidence="2">Uncharacterized protein</fullName>
    </submittedName>
</protein>
<sequence>MTLRVSTPWPTSHSATPQSTLHHTHPHHITLTPTTSHSPTPHHTQLHHITLTPTTSHSATPQSTLHHTHPHHITLTPTTLHPATPHPTLHHTQSQPTLRVNVVIPSVKCRLPLPVQYSYETSQQTVTHTTNPTFTHTLQRTKTTVYTHSP</sequence>
<reference evidence="2" key="1">
    <citation type="submission" date="2023-11" db="EMBL/GenBank/DDBJ databases">
        <title>Genome assemblies of two species of porcelain crab, Petrolisthes cinctipes and Petrolisthes manimaculis (Anomura: Porcellanidae).</title>
        <authorList>
            <person name="Angst P."/>
        </authorList>
    </citation>
    <scope>NUCLEOTIDE SEQUENCE</scope>
    <source>
        <strain evidence="2">PB745_02</strain>
        <tissue evidence="2">Gill</tissue>
    </source>
</reference>
<gene>
    <name evidence="2" type="ORF">Pmani_033316</name>
</gene>
<name>A0AAE1TSS6_9EUCA</name>
<dbReference type="Proteomes" id="UP001292094">
    <property type="component" value="Unassembled WGS sequence"/>
</dbReference>
<organism evidence="2 3">
    <name type="scientific">Petrolisthes manimaculis</name>
    <dbReference type="NCBI Taxonomy" id="1843537"/>
    <lineage>
        <taxon>Eukaryota</taxon>
        <taxon>Metazoa</taxon>
        <taxon>Ecdysozoa</taxon>
        <taxon>Arthropoda</taxon>
        <taxon>Crustacea</taxon>
        <taxon>Multicrustacea</taxon>
        <taxon>Malacostraca</taxon>
        <taxon>Eumalacostraca</taxon>
        <taxon>Eucarida</taxon>
        <taxon>Decapoda</taxon>
        <taxon>Pleocyemata</taxon>
        <taxon>Anomura</taxon>
        <taxon>Galatheoidea</taxon>
        <taxon>Porcellanidae</taxon>
        <taxon>Petrolisthes</taxon>
    </lineage>
</organism>
<proteinExistence type="predicted"/>
<dbReference type="EMBL" id="JAWZYT010004383">
    <property type="protein sequence ID" value="KAK4294034.1"/>
    <property type="molecule type" value="Genomic_DNA"/>
</dbReference>
<dbReference type="AlphaFoldDB" id="A0AAE1TSS6"/>
<comment type="caution">
    <text evidence="2">The sequence shown here is derived from an EMBL/GenBank/DDBJ whole genome shotgun (WGS) entry which is preliminary data.</text>
</comment>
<feature type="compositionally biased region" description="Low complexity" evidence="1">
    <location>
        <begin position="29"/>
        <end position="43"/>
    </location>
</feature>
<evidence type="ECO:0000313" key="3">
    <source>
        <dbReference type="Proteomes" id="UP001292094"/>
    </source>
</evidence>
<accession>A0AAE1TSS6</accession>
<feature type="compositionally biased region" description="Polar residues" evidence="1">
    <location>
        <begin position="1"/>
        <end position="15"/>
    </location>
</feature>
<feature type="region of interest" description="Disordered" evidence="1">
    <location>
        <begin position="1"/>
        <end position="45"/>
    </location>
</feature>
<feature type="region of interest" description="Disordered" evidence="1">
    <location>
        <begin position="53"/>
        <end position="72"/>
    </location>
</feature>
<feature type="compositionally biased region" description="Polar residues" evidence="1">
    <location>
        <begin position="53"/>
        <end position="63"/>
    </location>
</feature>
<keyword evidence="3" id="KW-1185">Reference proteome</keyword>
<evidence type="ECO:0000256" key="1">
    <source>
        <dbReference type="SAM" id="MobiDB-lite"/>
    </source>
</evidence>
<evidence type="ECO:0000313" key="2">
    <source>
        <dbReference type="EMBL" id="KAK4294034.1"/>
    </source>
</evidence>